<sequence length="121" mass="13015">MQMPSASLSLPHAIQSKAKRLADAPGGIAGDAQQKREKCLVATVTCCGDTLGIFRLASIASLGRLGNERAIFCGRPISFPAAATYRRRLGGAGAREGHTQPCFALRAREKLPTRNNRRLLR</sequence>
<evidence type="ECO:0000313" key="2">
    <source>
        <dbReference type="Proteomes" id="UP001054837"/>
    </source>
</evidence>
<proteinExistence type="predicted"/>
<dbReference type="AlphaFoldDB" id="A0AAV4QFN9"/>
<accession>A0AAV4QFN9</accession>
<name>A0AAV4QFN9_9ARAC</name>
<evidence type="ECO:0000313" key="1">
    <source>
        <dbReference type="EMBL" id="GIY06845.1"/>
    </source>
</evidence>
<organism evidence="1 2">
    <name type="scientific">Caerostris darwini</name>
    <dbReference type="NCBI Taxonomy" id="1538125"/>
    <lineage>
        <taxon>Eukaryota</taxon>
        <taxon>Metazoa</taxon>
        <taxon>Ecdysozoa</taxon>
        <taxon>Arthropoda</taxon>
        <taxon>Chelicerata</taxon>
        <taxon>Arachnida</taxon>
        <taxon>Araneae</taxon>
        <taxon>Araneomorphae</taxon>
        <taxon>Entelegynae</taxon>
        <taxon>Araneoidea</taxon>
        <taxon>Araneidae</taxon>
        <taxon>Caerostris</taxon>
    </lineage>
</organism>
<dbReference type="Proteomes" id="UP001054837">
    <property type="component" value="Unassembled WGS sequence"/>
</dbReference>
<protein>
    <submittedName>
        <fullName evidence="1">Uncharacterized protein</fullName>
    </submittedName>
</protein>
<reference evidence="1 2" key="1">
    <citation type="submission" date="2021-06" db="EMBL/GenBank/DDBJ databases">
        <title>Caerostris darwini draft genome.</title>
        <authorList>
            <person name="Kono N."/>
            <person name="Arakawa K."/>
        </authorList>
    </citation>
    <scope>NUCLEOTIDE SEQUENCE [LARGE SCALE GENOMIC DNA]</scope>
</reference>
<dbReference type="EMBL" id="BPLQ01004264">
    <property type="protein sequence ID" value="GIY06845.1"/>
    <property type="molecule type" value="Genomic_DNA"/>
</dbReference>
<keyword evidence="2" id="KW-1185">Reference proteome</keyword>
<gene>
    <name evidence="1" type="ORF">CDAR_76761</name>
</gene>
<comment type="caution">
    <text evidence="1">The sequence shown here is derived from an EMBL/GenBank/DDBJ whole genome shotgun (WGS) entry which is preliminary data.</text>
</comment>